<evidence type="ECO:0000256" key="11">
    <source>
        <dbReference type="ARBA" id="ARBA00024442"/>
    </source>
</evidence>
<proteinExistence type="inferred from homology"/>
<evidence type="ECO:0000256" key="2">
    <source>
        <dbReference type="ARBA" id="ARBA00022448"/>
    </source>
</evidence>
<keyword evidence="6" id="KW-0653">Protein transport</keyword>
<dbReference type="RefSeq" id="WP_280939350.1">
    <property type="nucleotide sequence ID" value="NZ_CP123759.1"/>
</dbReference>
<reference evidence="14 15" key="1">
    <citation type="submission" date="2023-04" db="EMBL/GenBank/DDBJ databases">
        <title>Genome dynamics across the evolutionary transition to endosymbiosis.</title>
        <authorList>
            <person name="Siozios S."/>
            <person name="Nadal-Jimenez P."/>
            <person name="Azagi T."/>
            <person name="Sprong H."/>
            <person name="Frost C.L."/>
            <person name="Parratt S.R."/>
            <person name="Taylor G."/>
            <person name="Brettell L."/>
            <person name="Lew K.C."/>
            <person name="Croft L."/>
            <person name="King K.C."/>
            <person name="Brockhurst M.A."/>
            <person name="Hypsa V."/>
            <person name="Novakova E."/>
            <person name="Darby A.C."/>
            <person name="Hurst G.D.D."/>
        </authorList>
    </citation>
    <scope>NUCLEOTIDE SEQUENCE [LARGE SCALE GENOMIC DNA]</scope>
    <source>
        <strain evidence="15">aApi_AU</strain>
    </source>
</reference>
<dbReference type="Pfam" id="PF02874">
    <property type="entry name" value="ATP-synt_ab_N"/>
    <property type="match status" value="1"/>
</dbReference>
<dbReference type="PROSITE" id="PS00152">
    <property type="entry name" value="ATPASE_ALPHA_BETA"/>
    <property type="match status" value="1"/>
</dbReference>
<keyword evidence="2" id="KW-0813">Transport</keyword>
<comment type="subcellular location">
    <subcellularLocation>
        <location evidence="1">Cytoplasm</location>
    </subcellularLocation>
</comment>
<dbReference type="CDD" id="cd01136">
    <property type="entry name" value="ATPase_flagellum-secretory_path_III"/>
    <property type="match status" value="1"/>
</dbReference>
<dbReference type="Pfam" id="PF00006">
    <property type="entry name" value="ATP-synt_ab"/>
    <property type="match status" value="1"/>
</dbReference>
<dbReference type="InterPro" id="IPR040627">
    <property type="entry name" value="T3SS_ATPase_C"/>
</dbReference>
<evidence type="ECO:0000256" key="10">
    <source>
        <dbReference type="ARBA" id="ARBA00024382"/>
    </source>
</evidence>
<dbReference type="EMBL" id="CP123759">
    <property type="protein sequence ID" value="WGO84325.1"/>
    <property type="molecule type" value="Genomic_DNA"/>
</dbReference>
<dbReference type="InterPro" id="IPR004100">
    <property type="entry name" value="ATPase_F1/V1/A1_a/bsu_N"/>
</dbReference>
<dbReference type="NCBIfam" id="TIGR02546">
    <property type="entry name" value="III_secr_ATP"/>
    <property type="match status" value="1"/>
</dbReference>
<dbReference type="InterPro" id="IPR020003">
    <property type="entry name" value="ATPase_a/bsu_AS"/>
</dbReference>
<dbReference type="EC" id="7.4.2.8" evidence="10"/>
<keyword evidence="4" id="KW-0547">Nucleotide-binding</keyword>
<dbReference type="SUPFAM" id="SSF52540">
    <property type="entry name" value="P-loop containing nucleoside triphosphate hydrolases"/>
    <property type="match status" value="1"/>
</dbReference>
<dbReference type="NCBIfam" id="TIGR01026">
    <property type="entry name" value="fliI_yscN"/>
    <property type="match status" value="1"/>
</dbReference>
<evidence type="ECO:0000256" key="3">
    <source>
        <dbReference type="ARBA" id="ARBA00022490"/>
    </source>
</evidence>
<evidence type="ECO:0000256" key="5">
    <source>
        <dbReference type="ARBA" id="ARBA00022840"/>
    </source>
</evidence>
<dbReference type="InterPro" id="IPR013380">
    <property type="entry name" value="ATPase_T3SS_SctN"/>
</dbReference>
<organism evidence="14 15">
    <name type="scientific">Arsenophonus apicola</name>
    <dbReference type="NCBI Taxonomy" id="2879119"/>
    <lineage>
        <taxon>Bacteria</taxon>
        <taxon>Pseudomonadati</taxon>
        <taxon>Pseudomonadota</taxon>
        <taxon>Gammaproteobacteria</taxon>
        <taxon>Enterobacterales</taxon>
        <taxon>Morganellaceae</taxon>
        <taxon>Arsenophonus</taxon>
    </lineage>
</organism>
<comment type="similarity">
    <text evidence="9">Belongs to the ATPase alpha/beta chains family. T3SS ATPase subfamily.</text>
</comment>
<dbReference type="Gene3D" id="3.40.50.12240">
    <property type="match status" value="1"/>
</dbReference>
<dbReference type="CDD" id="cd18117">
    <property type="entry name" value="ATP-synt_flagellum-secretory_path_III_N"/>
    <property type="match status" value="1"/>
</dbReference>
<accession>A0ABY8P4A7</accession>
<keyword evidence="8" id="KW-0843">Virulence</keyword>
<keyword evidence="3" id="KW-0963">Cytoplasm</keyword>
<evidence type="ECO:0000256" key="4">
    <source>
        <dbReference type="ARBA" id="ARBA00022741"/>
    </source>
</evidence>
<feature type="domain" description="AAA+ ATPase" evidence="13">
    <location>
        <begin position="164"/>
        <end position="345"/>
    </location>
</feature>
<evidence type="ECO:0000256" key="8">
    <source>
        <dbReference type="ARBA" id="ARBA00023026"/>
    </source>
</evidence>
<dbReference type="InterPro" id="IPR003593">
    <property type="entry name" value="AAA+_ATPase"/>
</dbReference>
<evidence type="ECO:0000313" key="14">
    <source>
        <dbReference type="EMBL" id="WGO84325.1"/>
    </source>
</evidence>
<protein>
    <recommendedName>
        <fullName evidence="11">Type 3 secretion system ATPase</fullName>
        <ecNumber evidence="10">7.4.2.8</ecNumber>
    </recommendedName>
</protein>
<evidence type="ECO:0000256" key="12">
    <source>
        <dbReference type="ARBA" id="ARBA00034006"/>
    </source>
</evidence>
<dbReference type="InterPro" id="IPR027417">
    <property type="entry name" value="P-loop_NTPase"/>
</dbReference>
<dbReference type="SMART" id="SM00382">
    <property type="entry name" value="AAA"/>
    <property type="match status" value="1"/>
</dbReference>
<dbReference type="NCBIfam" id="NF005391">
    <property type="entry name" value="PRK06936.1"/>
    <property type="match status" value="1"/>
</dbReference>
<dbReference type="PANTHER" id="PTHR15184">
    <property type="entry name" value="ATP SYNTHASE"/>
    <property type="match status" value="1"/>
</dbReference>
<dbReference type="InterPro" id="IPR005714">
    <property type="entry name" value="ATPase_T3SS_FliI/YscN"/>
</dbReference>
<comment type="catalytic activity">
    <reaction evidence="12">
        <text>ATP + H2O + cellular proteinSide 1 = ADP + phosphate + cellular proteinSide 2.</text>
        <dbReference type="EC" id="7.4.2.8"/>
    </reaction>
</comment>
<dbReference type="PANTHER" id="PTHR15184:SF9">
    <property type="entry name" value="SPI-1 TYPE 3 SECRETION SYSTEM ATPASE"/>
    <property type="match status" value="1"/>
</dbReference>
<dbReference type="InterPro" id="IPR000194">
    <property type="entry name" value="ATPase_F1/V1/A1_a/bsu_nucl-bd"/>
</dbReference>
<evidence type="ECO:0000259" key="13">
    <source>
        <dbReference type="SMART" id="SM00382"/>
    </source>
</evidence>
<dbReference type="InterPro" id="IPR050053">
    <property type="entry name" value="ATPase_alpha/beta_chains"/>
</dbReference>
<evidence type="ECO:0000256" key="6">
    <source>
        <dbReference type="ARBA" id="ARBA00022927"/>
    </source>
</evidence>
<dbReference type="Pfam" id="PF18269">
    <property type="entry name" value="T3SS_ATPase_C"/>
    <property type="match status" value="1"/>
</dbReference>
<sequence>MQSKLKLYSIPEKMLAALRTCRPVLLRGRVTEVTGTLITAQLPGVKVGELCKLYNSDTGESLDAEIIGFKQQQAILTPFGDTRGLSIYTEVCPTGTHHLVGVGRHLLGKVLDGLGNPFTAENYIEPEQWYPIYRDAPAPMLRKLIEKPLSLGIRAIDGLLTCAEGQRMGIFAAAGGGKSTLLASLIRGADVDVIVLALIGERGREVREFIEEDLGEEGLKRSVLIVATSDRPAIERAKAGFVATSIAEYFRDQNMRVLLLMDSVTRFARAQREIGLAAGEPPTRRGFPPSVFAELPRLMERAGQSDKGSITALYTVLVEGDDMTEPIADETRSILDGHIILSRKLAAASHYPAIDVLRSASRVMDRVISQKHQQQAQQLRKWLAKYEEIELLLQIGEYQPGNDPLADEAIKRYPQIQSWLCQSTDEKSCYEQTLNQLDVINQ</sequence>
<evidence type="ECO:0000256" key="7">
    <source>
        <dbReference type="ARBA" id="ARBA00022967"/>
    </source>
</evidence>
<evidence type="ECO:0000256" key="1">
    <source>
        <dbReference type="ARBA" id="ARBA00004496"/>
    </source>
</evidence>
<evidence type="ECO:0000313" key="15">
    <source>
        <dbReference type="Proteomes" id="UP001231859"/>
    </source>
</evidence>
<keyword evidence="15" id="KW-1185">Reference proteome</keyword>
<gene>
    <name evidence="14" type="primary">sctN</name>
    <name evidence="14" type="ORF">QG404_05390</name>
</gene>
<dbReference type="Proteomes" id="UP001231859">
    <property type="component" value="Chromosome"/>
</dbReference>
<keyword evidence="5" id="KW-0067">ATP-binding</keyword>
<keyword evidence="7" id="KW-1278">Translocase</keyword>
<name>A0ABY8P4A7_9GAMM</name>
<evidence type="ECO:0000256" key="9">
    <source>
        <dbReference type="ARBA" id="ARBA00024342"/>
    </source>
</evidence>